<keyword evidence="3" id="KW-0812">Transmembrane</keyword>
<dbReference type="AlphaFoldDB" id="F4XXS3"/>
<dbReference type="GO" id="GO:0016853">
    <property type="term" value="F:isomerase activity"/>
    <property type="evidence" value="ECO:0007669"/>
    <property type="project" value="UniProtKB-KW"/>
</dbReference>
<dbReference type="EMBL" id="GL890950">
    <property type="protein sequence ID" value="EGJ30576.1"/>
    <property type="molecule type" value="Genomic_DNA"/>
</dbReference>
<dbReference type="InterPro" id="IPR010819">
    <property type="entry name" value="AGE/CE"/>
</dbReference>
<accession>F4XXS3</accession>
<dbReference type="Pfam" id="PF07221">
    <property type="entry name" value="GlcNAc_2-epim"/>
    <property type="match status" value="1"/>
</dbReference>
<protein>
    <submittedName>
        <fullName evidence="4">N-acyl-D-glucosamine 2-epimerase</fullName>
    </submittedName>
</protein>
<evidence type="ECO:0000256" key="3">
    <source>
        <dbReference type="SAM" id="Phobius"/>
    </source>
</evidence>
<evidence type="ECO:0000313" key="4">
    <source>
        <dbReference type="EMBL" id="EGJ30576.1"/>
    </source>
</evidence>
<name>F4XXS3_9CYAN</name>
<dbReference type="HOGENOM" id="CLU_034540_0_0_3"/>
<dbReference type="SUPFAM" id="SSF48208">
    <property type="entry name" value="Six-hairpin glycosidases"/>
    <property type="match status" value="1"/>
</dbReference>
<organism evidence="4 5">
    <name type="scientific">Moorena producens 3L</name>
    <dbReference type="NCBI Taxonomy" id="489825"/>
    <lineage>
        <taxon>Bacteria</taxon>
        <taxon>Bacillati</taxon>
        <taxon>Cyanobacteriota</taxon>
        <taxon>Cyanophyceae</taxon>
        <taxon>Coleofasciculales</taxon>
        <taxon>Coleofasciculaceae</taxon>
        <taxon>Moorena</taxon>
    </lineage>
</organism>
<sequence length="519" mass="60625">MLKKFRKNKFAFSLITSIIILILCCFYTVFQPILAQQNTEITMGQQWLQHLEEDLNPWWLMETAYGKPVGNFPSFRCDNGDLVNPSKPCSAFTKLGDNYGYITNNLDKNYIVSQSRQVYTYCVAYHLSGNPKFLSLAKAGIDWIRNYGLDRENGGAFSYLKRESRQSGPSVLKRTSQELAYALQGMAFYYYLTQDQELLPEIIQLKNFIFETYYDPKLEMMMWVPKQVKNENVTNNWLKQKKHLLSQLDQIYTYMLILAPILPEPYQSEWKQDLLNLSSSIINEFYSPEYNTFWMEINNIGEGKLPTDYGHSMKAFWMIYLTGKLFNNQRFIDFAQIGASRMLEEAYDVESGLWGRGISFDENDKGVRDLDKKWWVYAELDQMAGTLSLEDSSYVDKYLKSTVNWWLKNMVDHTNHGVWNLLTWPTLEKQLPKQYHWKNGFHSHEHALVGYITSQANQGEKVKLYFARKKGKEKENIKPYYYTGEIVDINRSPMPSITDSNLPSLSDLNRVIVSFTGIK</sequence>
<dbReference type="OrthoDB" id="9148828at2"/>
<keyword evidence="5" id="KW-1185">Reference proteome</keyword>
<dbReference type="PANTHER" id="PTHR15108">
    <property type="entry name" value="N-ACYLGLUCOSAMINE-2-EPIMERASE"/>
    <property type="match status" value="1"/>
</dbReference>
<feature type="transmembrane region" description="Helical" evidence="3">
    <location>
        <begin position="12"/>
        <end position="30"/>
    </location>
</feature>
<dbReference type="InterPro" id="IPR012341">
    <property type="entry name" value="6hp_glycosidase-like_sf"/>
</dbReference>
<keyword evidence="3" id="KW-0472">Membrane</keyword>
<evidence type="ECO:0000313" key="5">
    <source>
        <dbReference type="Proteomes" id="UP000003959"/>
    </source>
</evidence>
<evidence type="ECO:0000256" key="2">
    <source>
        <dbReference type="ARBA" id="ARBA00023235"/>
    </source>
</evidence>
<dbReference type="InterPro" id="IPR008928">
    <property type="entry name" value="6-hairpin_glycosidase_sf"/>
</dbReference>
<comment type="similarity">
    <text evidence="1">Belongs to the N-acylglucosamine 2-epimerase family.</text>
</comment>
<keyword evidence="2" id="KW-0413">Isomerase</keyword>
<dbReference type="Gene3D" id="1.50.10.10">
    <property type="match status" value="1"/>
</dbReference>
<gene>
    <name evidence="4" type="ORF">LYNGBM3L_49170</name>
</gene>
<dbReference type="RefSeq" id="WP_009149541.1">
    <property type="nucleotide sequence ID" value="NZ_GL890950.1"/>
</dbReference>
<keyword evidence="3" id="KW-1133">Transmembrane helix</keyword>
<dbReference type="eggNOG" id="COG2942">
    <property type="taxonomic scope" value="Bacteria"/>
</dbReference>
<proteinExistence type="inferred from homology"/>
<reference evidence="5" key="1">
    <citation type="journal article" date="2011" name="Proc. Natl. Acad. Sci. U.S.A.">
        <title>Genomic insights into the physiology and ecology of the marine filamentous cyanobacterium Lyngbya majuscula.</title>
        <authorList>
            <person name="Jones A.C."/>
            <person name="Monroe E.A."/>
            <person name="Podell S."/>
            <person name="Hess W.R."/>
            <person name="Klages S."/>
            <person name="Esquenazi E."/>
            <person name="Niessen S."/>
            <person name="Hoover H."/>
            <person name="Rothmann M."/>
            <person name="Lasken R.S."/>
            <person name="Yates J.R.III."/>
            <person name="Reinhardt R."/>
            <person name="Kube M."/>
            <person name="Burkart M.D."/>
            <person name="Allen E.E."/>
            <person name="Dorrestein P.C."/>
            <person name="Gerwick W.H."/>
            <person name="Gerwick L."/>
        </authorList>
    </citation>
    <scope>NUCLEOTIDE SEQUENCE [LARGE SCALE GENOMIC DNA]</scope>
    <source>
        <strain evidence="5">3L</strain>
    </source>
</reference>
<dbReference type="GO" id="GO:0005975">
    <property type="term" value="P:carbohydrate metabolic process"/>
    <property type="evidence" value="ECO:0007669"/>
    <property type="project" value="InterPro"/>
</dbReference>
<dbReference type="Proteomes" id="UP000003959">
    <property type="component" value="Unassembled WGS sequence"/>
</dbReference>
<evidence type="ECO:0000256" key="1">
    <source>
        <dbReference type="ARBA" id="ARBA00008558"/>
    </source>
</evidence>